<protein>
    <submittedName>
        <fullName evidence="1">Uncharacterized protein</fullName>
    </submittedName>
</protein>
<dbReference type="AlphaFoldDB" id="A0AAW3FWZ3"/>
<reference evidence="1 2" key="1">
    <citation type="submission" date="2014-10" db="EMBL/GenBank/DDBJ databases">
        <title>Plasmid movement, recombination, and chromosomal integration amongst multidrug resistant commensal Escherichia coli clones within a single commercial turkey flock.</title>
        <authorList>
            <person name="Lang K."/>
            <person name="Dorn K."/>
            <person name="Danzeisen J."/>
            <person name="Johnson T."/>
        </authorList>
    </citation>
    <scope>NUCLEOTIDE SEQUENCE [LARGE SCALE GENOMIC DNA]</scope>
    <source>
        <strain evidence="1 2">UMNturkey9</strain>
    </source>
</reference>
<evidence type="ECO:0000313" key="2">
    <source>
        <dbReference type="Proteomes" id="UP000031820"/>
    </source>
</evidence>
<evidence type="ECO:0000313" key="1">
    <source>
        <dbReference type="EMBL" id="KII02185.1"/>
    </source>
</evidence>
<accession>A0AAW3FWZ3</accession>
<gene>
    <name evidence="1" type="ORF">LS45_22945</name>
</gene>
<organism evidence="1 2">
    <name type="scientific">Klebsiella pneumoniae</name>
    <dbReference type="NCBI Taxonomy" id="573"/>
    <lineage>
        <taxon>Bacteria</taxon>
        <taxon>Pseudomonadati</taxon>
        <taxon>Pseudomonadota</taxon>
        <taxon>Gammaproteobacteria</taxon>
        <taxon>Enterobacterales</taxon>
        <taxon>Enterobacteriaceae</taxon>
        <taxon>Klebsiella/Raoultella group</taxon>
        <taxon>Klebsiella</taxon>
        <taxon>Klebsiella pneumoniae complex</taxon>
    </lineage>
</organism>
<proteinExistence type="predicted"/>
<name>A0AAW3FWZ3_KLEPN</name>
<comment type="caution">
    <text evidence="1">The sequence shown here is derived from an EMBL/GenBank/DDBJ whole genome shotgun (WGS) entry which is preliminary data.</text>
</comment>
<dbReference type="EMBL" id="JRRF01000021">
    <property type="protein sequence ID" value="KII02185.1"/>
    <property type="molecule type" value="Genomic_DNA"/>
</dbReference>
<dbReference type="Proteomes" id="UP000031820">
    <property type="component" value="Unassembled WGS sequence"/>
</dbReference>
<sequence length="78" mass="8611">MVTFTREQLIEEAKYNLEHCFCSEKTKVLMGIAIASLAAKPVGLFAHRAGVWVELCQGDTFDHPDGMPLFAGIKVEAE</sequence>
<dbReference type="RefSeq" id="WP_009485487.1">
    <property type="nucleotide sequence ID" value="NZ_CAAGWJ010000023.1"/>
</dbReference>